<keyword evidence="7" id="KW-0472">Membrane</keyword>
<evidence type="ECO:0000256" key="8">
    <source>
        <dbReference type="ARBA" id="ARBA00023170"/>
    </source>
</evidence>
<feature type="compositionally biased region" description="Polar residues" evidence="10">
    <location>
        <begin position="30"/>
        <end position="42"/>
    </location>
</feature>
<keyword evidence="4" id="KW-0812">Transmembrane</keyword>
<reference evidence="13 14" key="1">
    <citation type="journal article" date="2016" name="Environ. Microbiol.">
        <title>Genomic resolution of a cold subsurface aquifer community provides metabolic insights for novel microbes adapted to high CO concentrations.</title>
        <authorList>
            <person name="Probst A.J."/>
            <person name="Castelle C.J."/>
            <person name="Singh A."/>
            <person name="Brown C.T."/>
            <person name="Anantharaman K."/>
            <person name="Sharon I."/>
            <person name="Hug L.A."/>
            <person name="Burstein D."/>
            <person name="Emerson J.B."/>
            <person name="Thomas B.C."/>
            <person name="Banfield J.F."/>
        </authorList>
    </citation>
    <scope>NUCLEOTIDE SEQUENCE [LARGE SCALE GENOMIC DNA]</scope>
    <source>
        <strain evidence="13">CG2_30_40_21</strain>
    </source>
</reference>
<name>A0A1J5E3R9_9BACT</name>
<evidence type="ECO:0000256" key="7">
    <source>
        <dbReference type="ARBA" id="ARBA00023136"/>
    </source>
</evidence>
<dbReference type="Gene3D" id="2.40.170.20">
    <property type="entry name" value="TonB-dependent receptor, beta-barrel domain"/>
    <property type="match status" value="1"/>
</dbReference>
<dbReference type="GO" id="GO:0044718">
    <property type="term" value="P:siderophore transmembrane transport"/>
    <property type="evidence" value="ECO:0007669"/>
    <property type="project" value="TreeGrafter"/>
</dbReference>
<dbReference type="InterPro" id="IPR036942">
    <property type="entry name" value="Beta-barrel_TonB_sf"/>
</dbReference>
<protein>
    <recommendedName>
        <fullName evidence="12">TonB-dependent receptor-like beta-barrel domain-containing protein</fullName>
    </recommendedName>
</protein>
<gene>
    <name evidence="13" type="ORF">AUJ95_05815</name>
</gene>
<evidence type="ECO:0000256" key="4">
    <source>
        <dbReference type="ARBA" id="ARBA00022692"/>
    </source>
</evidence>
<feature type="chain" id="PRO_5013357744" description="TonB-dependent receptor-like beta-barrel domain-containing protein" evidence="11">
    <location>
        <begin position="26"/>
        <end position="586"/>
    </location>
</feature>
<evidence type="ECO:0000256" key="6">
    <source>
        <dbReference type="ARBA" id="ARBA00023077"/>
    </source>
</evidence>
<feature type="region of interest" description="Disordered" evidence="10">
    <location>
        <begin position="30"/>
        <end position="88"/>
    </location>
</feature>
<dbReference type="PANTHER" id="PTHR30069:SF29">
    <property type="entry name" value="HEMOGLOBIN AND HEMOGLOBIN-HAPTOGLOBIN-BINDING PROTEIN 1-RELATED"/>
    <property type="match status" value="1"/>
</dbReference>
<dbReference type="STRING" id="1817895.AUJ95_05815"/>
<organism evidence="13 14">
    <name type="scientific">Candidatus Desantisbacteria bacterium CG2_30_40_21</name>
    <dbReference type="NCBI Taxonomy" id="1817895"/>
    <lineage>
        <taxon>Bacteria</taxon>
        <taxon>Candidatus Desantisiibacteriota</taxon>
    </lineage>
</organism>
<dbReference type="EMBL" id="MNYI01000156">
    <property type="protein sequence ID" value="OIP39234.1"/>
    <property type="molecule type" value="Genomic_DNA"/>
</dbReference>
<evidence type="ECO:0000256" key="5">
    <source>
        <dbReference type="ARBA" id="ARBA00022729"/>
    </source>
</evidence>
<comment type="subcellular location">
    <subcellularLocation>
        <location evidence="1">Cell outer membrane</location>
        <topology evidence="1">Multi-pass membrane protein</topology>
    </subcellularLocation>
</comment>
<feature type="signal peptide" evidence="11">
    <location>
        <begin position="1"/>
        <end position="25"/>
    </location>
</feature>
<accession>A0A1J5E3R9</accession>
<keyword evidence="9" id="KW-0998">Cell outer membrane</keyword>
<evidence type="ECO:0000313" key="14">
    <source>
        <dbReference type="Proteomes" id="UP000183085"/>
    </source>
</evidence>
<keyword evidence="5 11" id="KW-0732">Signal</keyword>
<dbReference type="SUPFAM" id="SSF56935">
    <property type="entry name" value="Porins"/>
    <property type="match status" value="1"/>
</dbReference>
<dbReference type="GO" id="GO:0009279">
    <property type="term" value="C:cell outer membrane"/>
    <property type="evidence" value="ECO:0007669"/>
    <property type="project" value="UniProtKB-SubCell"/>
</dbReference>
<feature type="compositionally biased region" description="Pro residues" evidence="10">
    <location>
        <begin position="52"/>
        <end position="62"/>
    </location>
</feature>
<dbReference type="Pfam" id="PF00593">
    <property type="entry name" value="TonB_dep_Rec_b-barrel"/>
    <property type="match status" value="1"/>
</dbReference>
<evidence type="ECO:0000259" key="12">
    <source>
        <dbReference type="Pfam" id="PF00593"/>
    </source>
</evidence>
<dbReference type="GO" id="GO:0015344">
    <property type="term" value="F:siderophore uptake transmembrane transporter activity"/>
    <property type="evidence" value="ECO:0007669"/>
    <property type="project" value="TreeGrafter"/>
</dbReference>
<evidence type="ECO:0000256" key="9">
    <source>
        <dbReference type="ARBA" id="ARBA00023237"/>
    </source>
</evidence>
<keyword evidence="3" id="KW-1134">Transmembrane beta strand</keyword>
<dbReference type="InterPro" id="IPR000531">
    <property type="entry name" value="Beta-barrel_TonB"/>
</dbReference>
<dbReference type="Proteomes" id="UP000183085">
    <property type="component" value="Unassembled WGS sequence"/>
</dbReference>
<evidence type="ECO:0000313" key="13">
    <source>
        <dbReference type="EMBL" id="OIP39234.1"/>
    </source>
</evidence>
<dbReference type="AlphaFoldDB" id="A0A1J5E3R9"/>
<keyword evidence="6" id="KW-0798">TonB box</keyword>
<evidence type="ECO:0000256" key="10">
    <source>
        <dbReference type="SAM" id="MobiDB-lite"/>
    </source>
</evidence>
<evidence type="ECO:0000256" key="1">
    <source>
        <dbReference type="ARBA" id="ARBA00004571"/>
    </source>
</evidence>
<comment type="caution">
    <text evidence="13">The sequence shown here is derived from an EMBL/GenBank/DDBJ whole genome shotgun (WGS) entry which is preliminary data.</text>
</comment>
<feature type="domain" description="TonB-dependent receptor-like beta-barrel" evidence="12">
    <location>
        <begin position="174"/>
        <end position="552"/>
    </location>
</feature>
<keyword evidence="2" id="KW-0813">Transport</keyword>
<evidence type="ECO:0000256" key="11">
    <source>
        <dbReference type="SAM" id="SignalP"/>
    </source>
</evidence>
<keyword evidence="8" id="KW-0675">Receptor</keyword>
<dbReference type="InterPro" id="IPR039426">
    <property type="entry name" value="TonB-dep_rcpt-like"/>
</dbReference>
<evidence type="ECO:0000256" key="3">
    <source>
        <dbReference type="ARBA" id="ARBA00022452"/>
    </source>
</evidence>
<proteinExistence type="predicted"/>
<dbReference type="PANTHER" id="PTHR30069">
    <property type="entry name" value="TONB-DEPENDENT OUTER MEMBRANE RECEPTOR"/>
    <property type="match status" value="1"/>
</dbReference>
<feature type="compositionally biased region" description="Basic and acidic residues" evidence="10">
    <location>
        <begin position="64"/>
        <end position="88"/>
    </location>
</feature>
<sequence>MKRYRVIFAIVFLTGWLFSSNIVLAQTQSGAESPTSAPTTEKTPGASEDVLPPAPTPTPPASGDPKKPLPKIEKQDILITGEDKSKMKHEEKRVVIEKQPASVIVPTVGVLKTEVPEMLPVPRVIENQAIKPSRAAISIPQTPLYSFSVSYGSKESLAYDFSHSREAQTQKAQKFSYNFGVQREKSDGFRFGTITSPFECFSTDGLNGEGVIYFKDYSVRTGISYFSHVVTLPYSGAQTNKLEKGGFADYDIKIPGGSALELSINSNKCTMSDSAAAHSVSGCLNFTTPFTANTPPIAIGGIISSEKVTREGTSSYDNKYYSLYAESKHIKISKVNLDVRVAVDGYKNGDTTSDKVDYLVAVFYPWKPDTVFHGNIEQRLYLPGFSESYIHEDYMKVNAGLKPQLSTKKRVGGDWHMSSGLSLNADIFMEDISDYISWNKIDTLYQPVNIGDVKLSGIEIRLQHNLTKRLVQSISLINTIHKNQSDGKVVPYIPDARMIIGLEYADSKNLSASLNGEYIGKRYASPDDKDKKMHSYFLVDLTANKQVNDTLSYIFDWENLLNEEYEIRDGYYGNPTIVKAGLKLKF</sequence>
<evidence type="ECO:0000256" key="2">
    <source>
        <dbReference type="ARBA" id="ARBA00022448"/>
    </source>
</evidence>